<name>J0XFD9_9ACTO</name>
<evidence type="ECO:0000259" key="5">
    <source>
        <dbReference type="PROSITE" id="PS50893"/>
    </source>
</evidence>
<dbReference type="PANTHER" id="PTHR42788:SF19">
    <property type="entry name" value="ALIPHATIC SULFONATES IMPORT ATP-BINDING PROTEIN SSUB 2"/>
    <property type="match status" value="1"/>
</dbReference>
<accession>J0XFD9</accession>
<dbReference type="RefSeq" id="WP_008729674.1">
    <property type="nucleotide sequence ID" value="NZ_AKFT01000012.1"/>
</dbReference>
<reference evidence="6 7" key="1">
    <citation type="submission" date="2012-05" db="EMBL/GenBank/DDBJ databases">
        <authorList>
            <person name="Harkins D.M."/>
            <person name="Madupu R."/>
            <person name="Durkin A.S."/>
            <person name="Torralba M."/>
            <person name="Methe B."/>
            <person name="Sutton G.G."/>
            <person name="Nelson K.E."/>
        </authorList>
    </citation>
    <scope>NUCLEOTIDE SEQUENCE [LARGE SCALE GENOMIC DNA]</scope>
    <source>
        <strain evidence="6 7">F0489</strain>
    </source>
</reference>
<evidence type="ECO:0000256" key="4">
    <source>
        <dbReference type="SAM" id="MobiDB-lite"/>
    </source>
</evidence>
<dbReference type="Gene3D" id="3.40.50.300">
    <property type="entry name" value="P-loop containing nucleotide triphosphate hydrolases"/>
    <property type="match status" value="1"/>
</dbReference>
<dbReference type="PANTHER" id="PTHR42788">
    <property type="entry name" value="TAURINE IMPORT ATP-BINDING PROTEIN-RELATED"/>
    <property type="match status" value="1"/>
</dbReference>
<dbReference type="AlphaFoldDB" id="J0XFD9"/>
<dbReference type="Pfam" id="PF00005">
    <property type="entry name" value="ABC_tran"/>
    <property type="match status" value="1"/>
</dbReference>
<feature type="region of interest" description="Disordered" evidence="4">
    <location>
        <begin position="1"/>
        <end position="29"/>
    </location>
</feature>
<evidence type="ECO:0000313" key="7">
    <source>
        <dbReference type="Proteomes" id="UP000002941"/>
    </source>
</evidence>
<organism evidence="6 7">
    <name type="scientific">Actinomyces massiliensis F0489</name>
    <dbReference type="NCBI Taxonomy" id="1125718"/>
    <lineage>
        <taxon>Bacteria</taxon>
        <taxon>Bacillati</taxon>
        <taxon>Actinomycetota</taxon>
        <taxon>Actinomycetes</taxon>
        <taxon>Actinomycetales</taxon>
        <taxon>Actinomycetaceae</taxon>
        <taxon>Actinomyces</taxon>
    </lineage>
</organism>
<dbReference type="InterPro" id="IPR017871">
    <property type="entry name" value="ABC_transporter-like_CS"/>
</dbReference>
<evidence type="ECO:0000256" key="3">
    <source>
        <dbReference type="ARBA" id="ARBA00022840"/>
    </source>
</evidence>
<evidence type="ECO:0000313" key="6">
    <source>
        <dbReference type="EMBL" id="EJF47441.1"/>
    </source>
</evidence>
<dbReference type="InterPro" id="IPR003593">
    <property type="entry name" value="AAA+_ATPase"/>
</dbReference>
<dbReference type="GO" id="GO:0005524">
    <property type="term" value="F:ATP binding"/>
    <property type="evidence" value="ECO:0007669"/>
    <property type="project" value="UniProtKB-KW"/>
</dbReference>
<keyword evidence="1" id="KW-0813">Transport</keyword>
<dbReference type="InterPro" id="IPR050166">
    <property type="entry name" value="ABC_transporter_ATP-bind"/>
</dbReference>
<evidence type="ECO:0000256" key="2">
    <source>
        <dbReference type="ARBA" id="ARBA00022741"/>
    </source>
</evidence>
<evidence type="ECO:0000256" key="1">
    <source>
        <dbReference type="ARBA" id="ARBA00022448"/>
    </source>
</evidence>
<dbReference type="InterPro" id="IPR003439">
    <property type="entry name" value="ABC_transporter-like_ATP-bd"/>
</dbReference>
<keyword evidence="3 6" id="KW-0067">ATP-binding</keyword>
<dbReference type="SMART" id="SM00382">
    <property type="entry name" value="AAA"/>
    <property type="match status" value="1"/>
</dbReference>
<dbReference type="InterPro" id="IPR027417">
    <property type="entry name" value="P-loop_NTPase"/>
</dbReference>
<dbReference type="PROSITE" id="PS50893">
    <property type="entry name" value="ABC_TRANSPORTER_2"/>
    <property type="match status" value="1"/>
</dbReference>
<protein>
    <submittedName>
        <fullName evidence="6">ABC transporter, ATP-binding protein</fullName>
    </submittedName>
</protein>
<dbReference type="EMBL" id="AKFT01000012">
    <property type="protein sequence ID" value="EJF47441.1"/>
    <property type="molecule type" value="Genomic_DNA"/>
</dbReference>
<dbReference type="eggNOG" id="COG1116">
    <property type="taxonomic scope" value="Bacteria"/>
</dbReference>
<keyword evidence="2" id="KW-0547">Nucleotide-binding</keyword>
<dbReference type="GO" id="GO:0016887">
    <property type="term" value="F:ATP hydrolysis activity"/>
    <property type="evidence" value="ECO:0007669"/>
    <property type="project" value="InterPro"/>
</dbReference>
<proteinExistence type="predicted"/>
<dbReference type="Proteomes" id="UP000002941">
    <property type="component" value="Unassembled WGS sequence"/>
</dbReference>
<feature type="domain" description="ABC transporter" evidence="5">
    <location>
        <begin position="37"/>
        <end position="234"/>
    </location>
</feature>
<dbReference type="PROSITE" id="PS00211">
    <property type="entry name" value="ABC_TRANSPORTER_1"/>
    <property type="match status" value="1"/>
</dbReference>
<dbReference type="SUPFAM" id="SSF52540">
    <property type="entry name" value="P-loop containing nucleoside triphosphate hydrolases"/>
    <property type="match status" value="1"/>
</dbReference>
<dbReference type="PATRIC" id="fig|1125718.3.peg.253"/>
<comment type="caution">
    <text evidence="6">The sequence shown here is derived from an EMBL/GenBank/DDBJ whole genome shotgun (WGS) entry which is preliminary data.</text>
</comment>
<dbReference type="OrthoDB" id="8773773at2"/>
<gene>
    <name evidence="6" type="ORF">HMPREF1318_1362</name>
</gene>
<keyword evidence="7" id="KW-1185">Reference proteome</keyword>
<sequence length="236" mass="24659">MTEMADPTDTADTADTAARTGTAAAGTADTADTAASLTLRHVTMVRRGLTLVEDLSLAVGPGQVLAVTGPSGAGKTTLLRAISGLSPTDGGTVARPEGRLSQVFQEPRLLPWYSAHRNISLIVDGPAPDLTAVQWLERVGLAAAGHLPPARLSGGMRQRVAIARALAASPTLLLVDEPFSALDRPLAAALRTDLTELLADQNVVTVWVTHDPDEAEQVSHLHLHLDGPPGTWQLTS</sequence>